<sequence length="78" mass="8861">MSDSDNRAKSYSRLSEGVSVCDRIGSPRLHFRRGIWAPDRKSLNVTHIHDRALVSRNSVPQPKYPPRAFDDLPDSNVD</sequence>
<name>A0A843U8V5_COLES</name>
<protein>
    <submittedName>
        <fullName evidence="2">Uncharacterized protein</fullName>
    </submittedName>
</protein>
<comment type="caution">
    <text evidence="2">The sequence shown here is derived from an EMBL/GenBank/DDBJ whole genome shotgun (WGS) entry which is preliminary data.</text>
</comment>
<feature type="region of interest" description="Disordered" evidence="1">
    <location>
        <begin position="54"/>
        <end position="78"/>
    </location>
</feature>
<dbReference type="Proteomes" id="UP000652761">
    <property type="component" value="Unassembled WGS sequence"/>
</dbReference>
<evidence type="ECO:0000313" key="3">
    <source>
        <dbReference type="Proteomes" id="UP000652761"/>
    </source>
</evidence>
<organism evidence="2 3">
    <name type="scientific">Colocasia esculenta</name>
    <name type="common">Wild taro</name>
    <name type="synonym">Arum esculentum</name>
    <dbReference type="NCBI Taxonomy" id="4460"/>
    <lineage>
        <taxon>Eukaryota</taxon>
        <taxon>Viridiplantae</taxon>
        <taxon>Streptophyta</taxon>
        <taxon>Embryophyta</taxon>
        <taxon>Tracheophyta</taxon>
        <taxon>Spermatophyta</taxon>
        <taxon>Magnoliopsida</taxon>
        <taxon>Liliopsida</taxon>
        <taxon>Araceae</taxon>
        <taxon>Aroideae</taxon>
        <taxon>Colocasieae</taxon>
        <taxon>Colocasia</taxon>
    </lineage>
</organism>
<dbReference type="EMBL" id="NMUH01000388">
    <property type="protein sequence ID" value="MQL78234.1"/>
    <property type="molecule type" value="Genomic_DNA"/>
</dbReference>
<accession>A0A843U8V5</accession>
<keyword evidence="3" id="KW-1185">Reference proteome</keyword>
<evidence type="ECO:0000313" key="2">
    <source>
        <dbReference type="EMBL" id="MQL78234.1"/>
    </source>
</evidence>
<dbReference type="AlphaFoldDB" id="A0A843U8V5"/>
<reference evidence="2" key="1">
    <citation type="submission" date="2017-07" db="EMBL/GenBank/DDBJ databases">
        <title>Taro Niue Genome Assembly and Annotation.</title>
        <authorList>
            <person name="Atibalentja N."/>
            <person name="Keating K."/>
            <person name="Fields C.J."/>
        </authorList>
    </citation>
    <scope>NUCLEOTIDE SEQUENCE</scope>
    <source>
        <strain evidence="2">Niue_2</strain>
        <tissue evidence="2">Leaf</tissue>
    </source>
</reference>
<gene>
    <name evidence="2" type="ORF">Taro_010622</name>
</gene>
<evidence type="ECO:0000256" key="1">
    <source>
        <dbReference type="SAM" id="MobiDB-lite"/>
    </source>
</evidence>
<proteinExistence type="predicted"/>